<accession>A0ACC2H8C7</accession>
<evidence type="ECO:0000313" key="1">
    <source>
        <dbReference type="EMBL" id="KAJ8011900.1"/>
    </source>
</evidence>
<reference evidence="1" key="1">
    <citation type="submission" date="2021-05" db="EMBL/GenBank/DDBJ databases">
        <authorList>
            <person name="Pan Q."/>
            <person name="Jouanno E."/>
            <person name="Zahm M."/>
            <person name="Klopp C."/>
            <person name="Cabau C."/>
            <person name="Louis A."/>
            <person name="Berthelot C."/>
            <person name="Parey E."/>
            <person name="Roest Crollius H."/>
            <person name="Montfort J."/>
            <person name="Robinson-Rechavi M."/>
            <person name="Bouchez O."/>
            <person name="Lampietro C."/>
            <person name="Lopez Roques C."/>
            <person name="Donnadieu C."/>
            <person name="Postlethwait J."/>
            <person name="Bobe J."/>
            <person name="Dillon D."/>
            <person name="Chandos A."/>
            <person name="von Hippel F."/>
            <person name="Guiguen Y."/>
        </authorList>
    </citation>
    <scope>NUCLEOTIDE SEQUENCE</scope>
    <source>
        <strain evidence="1">YG-Jan2019</strain>
    </source>
</reference>
<comment type="caution">
    <text evidence="1">The sequence shown here is derived from an EMBL/GenBank/DDBJ whole genome shotgun (WGS) entry which is preliminary data.</text>
</comment>
<keyword evidence="2" id="KW-1185">Reference proteome</keyword>
<protein>
    <submittedName>
        <fullName evidence="1">Uncharacterized protein</fullName>
    </submittedName>
</protein>
<proteinExistence type="predicted"/>
<gene>
    <name evidence="1" type="ORF">DPEC_G00063100</name>
</gene>
<organism evidence="1 2">
    <name type="scientific">Dallia pectoralis</name>
    <name type="common">Alaska blackfish</name>
    <dbReference type="NCBI Taxonomy" id="75939"/>
    <lineage>
        <taxon>Eukaryota</taxon>
        <taxon>Metazoa</taxon>
        <taxon>Chordata</taxon>
        <taxon>Craniata</taxon>
        <taxon>Vertebrata</taxon>
        <taxon>Euteleostomi</taxon>
        <taxon>Actinopterygii</taxon>
        <taxon>Neopterygii</taxon>
        <taxon>Teleostei</taxon>
        <taxon>Protacanthopterygii</taxon>
        <taxon>Esociformes</taxon>
        <taxon>Umbridae</taxon>
        <taxon>Dallia</taxon>
    </lineage>
</organism>
<dbReference type="EMBL" id="CM055732">
    <property type="protein sequence ID" value="KAJ8011900.1"/>
    <property type="molecule type" value="Genomic_DNA"/>
</dbReference>
<dbReference type="Proteomes" id="UP001157502">
    <property type="component" value="Chromosome 5"/>
</dbReference>
<evidence type="ECO:0000313" key="2">
    <source>
        <dbReference type="Proteomes" id="UP001157502"/>
    </source>
</evidence>
<sequence>MVANEIRNPETAPFKRPTSTASAPKVPLLAGLEPVRTLWTSPAHPPTISRYPLGFHLNSLSCRSADDLLKVTKKGRFIWTQSVSRSSLPLFINKKRTPAEPIYPAVKREDRAIQ</sequence>
<name>A0ACC2H8C7_DALPE</name>